<dbReference type="Pfam" id="PF00118">
    <property type="entry name" value="Cpn60_TCP1"/>
    <property type="match status" value="1"/>
</dbReference>
<dbReference type="PANTHER" id="PTHR45748:SF7">
    <property type="entry name" value="1-PHOSPHATIDYLINOSITOL 3-PHOSPHATE 5-KINASE-RELATED"/>
    <property type="match status" value="1"/>
</dbReference>
<dbReference type="GO" id="GO:0046854">
    <property type="term" value="P:phosphatidylinositol phosphate biosynthetic process"/>
    <property type="evidence" value="ECO:0007669"/>
    <property type="project" value="TreeGrafter"/>
</dbReference>
<dbReference type="EMBL" id="QMKO01003639">
    <property type="protein sequence ID" value="RTG81057.1"/>
    <property type="molecule type" value="Genomic_DNA"/>
</dbReference>
<evidence type="ECO:0000313" key="2">
    <source>
        <dbReference type="Proteomes" id="UP000290809"/>
    </source>
</evidence>
<reference evidence="1 2" key="1">
    <citation type="journal article" date="2019" name="PLoS Pathog.">
        <title>Genome sequence of the bovine parasite Schistosoma bovis Tanzania.</title>
        <authorList>
            <person name="Oey H."/>
            <person name="Zakrzewski M."/>
            <person name="Gobert G."/>
            <person name="Gravermann K."/>
            <person name="Stoye J."/>
            <person name="Jones M."/>
            <person name="Mcmanus D."/>
            <person name="Krause L."/>
        </authorList>
    </citation>
    <scope>NUCLEOTIDE SEQUENCE [LARGE SCALE GENOMIC DNA]</scope>
    <source>
        <strain evidence="1 2">TAN1997</strain>
    </source>
</reference>
<feature type="non-terminal residue" evidence="1">
    <location>
        <position position="1"/>
    </location>
</feature>
<keyword evidence="2" id="KW-1185">Reference proteome</keyword>
<dbReference type="Gene3D" id="3.50.7.10">
    <property type="entry name" value="GroEL"/>
    <property type="match status" value="1"/>
</dbReference>
<dbReference type="GO" id="GO:0010008">
    <property type="term" value="C:endosome membrane"/>
    <property type="evidence" value="ECO:0007669"/>
    <property type="project" value="TreeGrafter"/>
</dbReference>
<dbReference type="SUPFAM" id="SSF52029">
    <property type="entry name" value="GroEL apical domain-like"/>
    <property type="match status" value="1"/>
</dbReference>
<dbReference type="InterPro" id="IPR027409">
    <property type="entry name" value="GroEL-like_apical_dom_sf"/>
</dbReference>
<accession>A0A430Q054</accession>
<dbReference type="AlphaFoldDB" id="A0A430Q054"/>
<protein>
    <submittedName>
        <fullName evidence="1">Uncharacterized protein</fullName>
    </submittedName>
</protein>
<sequence>QRLHFLRHHRYNLQNIFDKHIYQLVLQDVRDNVLDSSWASILIRLAWNVCQTVHFDLRSTGLRYFQFNRQQKQQSQSNNETVKSNDVQKSVMNSNTVHKQQVYSPMDIRYYVHIKKLVLQDVRDNVLDSSWASILIRLAWNVCQTVHFDLRSTGLRYFQFNRQQKQQSQSNNETVKSNDVQKSVMNSNTVHKQQVYSPMDIRYYVHIKKLLDEDNKNSDLFPGLIISKRPTHKLMPTVLNNPRILLLDSSINYQRTTSKMTWLESQIMQEEEYITNCVCKILCLHPNIIFVSGTVCYLAQNFIFKAGIVLFSNVKQSEKSAYDNKFSKATFLTNDNLLIII</sequence>
<evidence type="ECO:0000313" key="1">
    <source>
        <dbReference type="EMBL" id="RTG81057.1"/>
    </source>
</evidence>
<dbReference type="GO" id="GO:0000285">
    <property type="term" value="F:1-phosphatidylinositol-3-phosphate 5-kinase activity"/>
    <property type="evidence" value="ECO:0007669"/>
    <property type="project" value="TreeGrafter"/>
</dbReference>
<proteinExistence type="predicted"/>
<dbReference type="STRING" id="6184.A0A430Q054"/>
<comment type="caution">
    <text evidence="1">The sequence shown here is derived from an EMBL/GenBank/DDBJ whole genome shotgun (WGS) entry which is preliminary data.</text>
</comment>
<dbReference type="Proteomes" id="UP000290809">
    <property type="component" value="Unassembled WGS sequence"/>
</dbReference>
<organism evidence="1 2">
    <name type="scientific">Schistosoma bovis</name>
    <name type="common">Blood fluke</name>
    <dbReference type="NCBI Taxonomy" id="6184"/>
    <lineage>
        <taxon>Eukaryota</taxon>
        <taxon>Metazoa</taxon>
        <taxon>Spiralia</taxon>
        <taxon>Lophotrochozoa</taxon>
        <taxon>Platyhelminthes</taxon>
        <taxon>Trematoda</taxon>
        <taxon>Digenea</taxon>
        <taxon>Strigeidida</taxon>
        <taxon>Schistosomatoidea</taxon>
        <taxon>Schistosomatidae</taxon>
        <taxon>Schistosoma</taxon>
    </lineage>
</organism>
<dbReference type="InterPro" id="IPR002423">
    <property type="entry name" value="Cpn60/GroEL/TCP-1"/>
</dbReference>
<dbReference type="GO" id="GO:0005524">
    <property type="term" value="F:ATP binding"/>
    <property type="evidence" value="ECO:0007669"/>
    <property type="project" value="InterPro"/>
</dbReference>
<name>A0A430Q054_SCHBO</name>
<gene>
    <name evidence="1" type="ORF">DC041_0007100</name>
</gene>
<dbReference type="PANTHER" id="PTHR45748">
    <property type="entry name" value="1-PHOSPHATIDYLINOSITOL 3-PHOSPHATE 5-KINASE-RELATED"/>
    <property type="match status" value="1"/>
</dbReference>